<evidence type="ECO:0000313" key="2">
    <source>
        <dbReference type="EMBL" id="MFD2163494.1"/>
    </source>
</evidence>
<dbReference type="SUPFAM" id="SSF55811">
    <property type="entry name" value="Nudix"/>
    <property type="match status" value="1"/>
</dbReference>
<dbReference type="Proteomes" id="UP001597387">
    <property type="component" value="Unassembled WGS sequence"/>
</dbReference>
<dbReference type="PROSITE" id="PS51462">
    <property type="entry name" value="NUDIX"/>
    <property type="match status" value="1"/>
</dbReference>
<dbReference type="RefSeq" id="WP_255900782.1">
    <property type="nucleotide sequence ID" value="NZ_JAFMZO010000002.1"/>
</dbReference>
<evidence type="ECO:0000259" key="1">
    <source>
        <dbReference type="PROSITE" id="PS51462"/>
    </source>
</evidence>
<reference evidence="3" key="1">
    <citation type="journal article" date="2019" name="Int. J. Syst. Evol. Microbiol.">
        <title>The Global Catalogue of Microorganisms (GCM) 10K type strain sequencing project: providing services to taxonomists for standard genome sequencing and annotation.</title>
        <authorList>
            <consortium name="The Broad Institute Genomics Platform"/>
            <consortium name="The Broad Institute Genome Sequencing Center for Infectious Disease"/>
            <person name="Wu L."/>
            <person name="Ma J."/>
        </authorList>
    </citation>
    <scope>NUCLEOTIDE SEQUENCE [LARGE SCALE GENOMIC DNA]</scope>
    <source>
        <strain evidence="3">KCTC 42217</strain>
    </source>
</reference>
<dbReference type="Pfam" id="PF00293">
    <property type="entry name" value="NUDIX"/>
    <property type="match status" value="1"/>
</dbReference>
<dbReference type="InterPro" id="IPR015797">
    <property type="entry name" value="NUDIX_hydrolase-like_dom_sf"/>
</dbReference>
<dbReference type="CDD" id="cd04662">
    <property type="entry name" value="NUDIX_Hydrolase"/>
    <property type="match status" value="1"/>
</dbReference>
<keyword evidence="3" id="KW-1185">Reference proteome</keyword>
<comment type="caution">
    <text evidence="2">The sequence shown here is derived from an EMBL/GenBank/DDBJ whole genome shotgun (WGS) entry which is preliminary data.</text>
</comment>
<dbReference type="InterPro" id="IPR000086">
    <property type="entry name" value="NUDIX_hydrolase_dom"/>
</dbReference>
<dbReference type="EMBL" id="JBHUHZ010000002">
    <property type="protein sequence ID" value="MFD2163494.1"/>
    <property type="molecule type" value="Genomic_DNA"/>
</dbReference>
<evidence type="ECO:0000313" key="3">
    <source>
        <dbReference type="Proteomes" id="UP001597387"/>
    </source>
</evidence>
<accession>A0ABW4ZPH7</accession>
<dbReference type="Gene3D" id="3.90.79.10">
    <property type="entry name" value="Nucleoside Triphosphate Pyrophosphohydrolase"/>
    <property type="match status" value="1"/>
</dbReference>
<proteinExistence type="predicted"/>
<name>A0ABW4ZPH7_9SPHI</name>
<gene>
    <name evidence="2" type="ORF">ACFSJU_13885</name>
</gene>
<sequence>MKLSAGILAYHKHPDIEVFLVHPGGPFFEKKDHGVWSIPKGEYIDEDPFEIAIKEFMEETGNILSKTMPFIALTEVRLKSGKKISAWAVECDFEINFIQSNSFELEWPPKSGKTKLFPEVDKAGWFTLEQGRLKLNPAQTDFVDQLEAILKSRF</sequence>
<protein>
    <submittedName>
        <fullName evidence="2">NUDIX domain-containing protein</fullName>
    </submittedName>
</protein>
<feature type="domain" description="Nudix hydrolase" evidence="1">
    <location>
        <begin position="1"/>
        <end position="150"/>
    </location>
</feature>
<organism evidence="2 3">
    <name type="scientific">Paradesertivirga mongoliensis</name>
    <dbReference type="NCBI Taxonomy" id="2100740"/>
    <lineage>
        <taxon>Bacteria</taxon>
        <taxon>Pseudomonadati</taxon>
        <taxon>Bacteroidota</taxon>
        <taxon>Sphingobacteriia</taxon>
        <taxon>Sphingobacteriales</taxon>
        <taxon>Sphingobacteriaceae</taxon>
        <taxon>Paradesertivirga</taxon>
    </lineage>
</organism>